<evidence type="ECO:0000313" key="1">
    <source>
        <dbReference type="EMBL" id="TNN28534.1"/>
    </source>
</evidence>
<sequence>MAIVAQTTSPRMPHNSPRCWCLTHRLKQDSSFENDRSGAEGWSAHGWKELGRLGKDSYGQESTKKFNNCEDDLLTRGKWTCCVDSQRPLLTVKHMSIGLYKFQYVSVIFNRKL</sequence>
<name>A0A4Z2EJC9_9TELE</name>
<proteinExistence type="predicted"/>
<reference evidence="1 2" key="1">
    <citation type="submission" date="2019-03" db="EMBL/GenBank/DDBJ databases">
        <title>First draft genome of Liparis tanakae, snailfish: a comprehensive survey of snailfish specific genes.</title>
        <authorList>
            <person name="Kim W."/>
            <person name="Song I."/>
            <person name="Jeong J.-H."/>
            <person name="Kim D."/>
            <person name="Kim S."/>
            <person name="Ryu S."/>
            <person name="Song J.Y."/>
            <person name="Lee S.K."/>
        </authorList>
    </citation>
    <scope>NUCLEOTIDE SEQUENCE [LARGE SCALE GENOMIC DNA]</scope>
    <source>
        <tissue evidence="1">Muscle</tissue>
    </source>
</reference>
<organism evidence="1 2">
    <name type="scientific">Liparis tanakae</name>
    <name type="common">Tanaka's snailfish</name>
    <dbReference type="NCBI Taxonomy" id="230148"/>
    <lineage>
        <taxon>Eukaryota</taxon>
        <taxon>Metazoa</taxon>
        <taxon>Chordata</taxon>
        <taxon>Craniata</taxon>
        <taxon>Vertebrata</taxon>
        <taxon>Euteleostomi</taxon>
        <taxon>Actinopterygii</taxon>
        <taxon>Neopterygii</taxon>
        <taxon>Teleostei</taxon>
        <taxon>Neoteleostei</taxon>
        <taxon>Acanthomorphata</taxon>
        <taxon>Eupercaria</taxon>
        <taxon>Perciformes</taxon>
        <taxon>Cottioidei</taxon>
        <taxon>Cottales</taxon>
        <taxon>Liparidae</taxon>
        <taxon>Liparis</taxon>
    </lineage>
</organism>
<dbReference type="Proteomes" id="UP000314294">
    <property type="component" value="Unassembled WGS sequence"/>
</dbReference>
<gene>
    <name evidence="1" type="ORF">EYF80_061318</name>
</gene>
<evidence type="ECO:0000313" key="2">
    <source>
        <dbReference type="Proteomes" id="UP000314294"/>
    </source>
</evidence>
<accession>A0A4Z2EJC9</accession>
<dbReference type="AlphaFoldDB" id="A0A4Z2EJC9"/>
<protein>
    <submittedName>
        <fullName evidence="1">Uncharacterized protein</fullName>
    </submittedName>
</protein>
<comment type="caution">
    <text evidence="1">The sequence shown here is derived from an EMBL/GenBank/DDBJ whole genome shotgun (WGS) entry which is preliminary data.</text>
</comment>
<keyword evidence="2" id="KW-1185">Reference proteome</keyword>
<dbReference type="EMBL" id="SRLO01006789">
    <property type="protein sequence ID" value="TNN28534.1"/>
    <property type="molecule type" value="Genomic_DNA"/>
</dbReference>